<evidence type="ECO:0000256" key="4">
    <source>
        <dbReference type="ARBA" id="ARBA00022801"/>
    </source>
</evidence>
<evidence type="ECO:0000256" key="5">
    <source>
        <dbReference type="ARBA" id="ARBA00023124"/>
    </source>
</evidence>
<dbReference type="Gene3D" id="3.90.1680.10">
    <property type="entry name" value="SOS response associated peptidase-like"/>
    <property type="match status" value="1"/>
</dbReference>
<keyword evidence="5" id="KW-0190">Covalent protein-DNA linkage</keyword>
<dbReference type="PANTHER" id="PTHR13604">
    <property type="entry name" value="DC12-RELATED"/>
    <property type="match status" value="1"/>
</dbReference>
<dbReference type="ExpressionAtlas" id="A0A3L6FVZ0">
    <property type="expression patterns" value="baseline and differential"/>
</dbReference>
<name>A0A3L6FVZ0_MAIZE</name>
<dbReference type="GO" id="GO:0106300">
    <property type="term" value="P:protein-DNA covalent cross-linking repair"/>
    <property type="evidence" value="ECO:0007669"/>
    <property type="project" value="InterPro"/>
</dbReference>
<dbReference type="GO" id="GO:0003697">
    <property type="term" value="F:single-stranded DNA binding"/>
    <property type="evidence" value="ECO:0007669"/>
    <property type="project" value="InterPro"/>
</dbReference>
<dbReference type="Proteomes" id="UP000251960">
    <property type="component" value="Chromosome 2"/>
</dbReference>
<evidence type="ECO:0000256" key="3">
    <source>
        <dbReference type="ARBA" id="ARBA00022763"/>
    </source>
</evidence>
<reference evidence="8 9" key="1">
    <citation type="journal article" date="2018" name="Nat. Genet.">
        <title>Extensive intraspecific gene order and gene structural variations between Mo17 and other maize genomes.</title>
        <authorList>
            <person name="Sun S."/>
            <person name="Zhou Y."/>
            <person name="Chen J."/>
            <person name="Shi J."/>
            <person name="Zhao H."/>
            <person name="Zhao H."/>
            <person name="Song W."/>
            <person name="Zhang M."/>
            <person name="Cui Y."/>
            <person name="Dong X."/>
            <person name="Liu H."/>
            <person name="Ma X."/>
            <person name="Jiao Y."/>
            <person name="Wang B."/>
            <person name="Wei X."/>
            <person name="Stein J.C."/>
            <person name="Glaubitz J.C."/>
            <person name="Lu F."/>
            <person name="Yu G."/>
            <person name="Liang C."/>
            <person name="Fengler K."/>
            <person name="Li B."/>
            <person name="Rafalski A."/>
            <person name="Schnable P.S."/>
            <person name="Ware D.H."/>
            <person name="Buckler E.S."/>
            <person name="Lai J."/>
        </authorList>
    </citation>
    <scope>NUCLEOTIDE SEQUENCE [LARGE SCALE GENOMIC DNA]</scope>
    <source>
        <strain evidence="9">cv. Missouri 17</strain>
        <tissue evidence="8">Seedling</tissue>
    </source>
</reference>
<keyword evidence="2" id="KW-0645">Protease</keyword>
<dbReference type="InterPro" id="IPR036590">
    <property type="entry name" value="SRAP-like"/>
</dbReference>
<dbReference type="EMBL" id="NCVQ01000003">
    <property type="protein sequence ID" value="PWZ38926.1"/>
    <property type="molecule type" value="Genomic_DNA"/>
</dbReference>
<proteinExistence type="inferred from homology"/>
<evidence type="ECO:0000256" key="7">
    <source>
        <dbReference type="ARBA" id="ARBA00023239"/>
    </source>
</evidence>
<dbReference type="GO" id="GO:0006508">
    <property type="term" value="P:proteolysis"/>
    <property type="evidence" value="ECO:0007669"/>
    <property type="project" value="UniProtKB-KW"/>
</dbReference>
<keyword evidence="4" id="KW-0378">Hydrolase</keyword>
<dbReference type="GO" id="GO:0008233">
    <property type="term" value="F:peptidase activity"/>
    <property type="evidence" value="ECO:0007669"/>
    <property type="project" value="UniProtKB-KW"/>
</dbReference>
<comment type="caution">
    <text evidence="8">The sequence shown here is derived from an EMBL/GenBank/DDBJ whole genome shotgun (WGS) entry which is preliminary data.</text>
</comment>
<dbReference type="GO" id="GO:0016829">
    <property type="term" value="F:lyase activity"/>
    <property type="evidence" value="ECO:0007669"/>
    <property type="project" value="UniProtKB-KW"/>
</dbReference>
<evidence type="ECO:0000313" key="8">
    <source>
        <dbReference type="EMBL" id="PWZ38926.1"/>
    </source>
</evidence>
<evidence type="ECO:0000256" key="6">
    <source>
        <dbReference type="ARBA" id="ARBA00023125"/>
    </source>
</evidence>
<accession>A0A3L6FVZ0</accession>
<dbReference type="AlphaFoldDB" id="A0A3L6FVZ0"/>
<evidence type="ECO:0000256" key="1">
    <source>
        <dbReference type="ARBA" id="ARBA00008136"/>
    </source>
</evidence>
<organism evidence="8 9">
    <name type="scientific">Zea mays</name>
    <name type="common">Maize</name>
    <dbReference type="NCBI Taxonomy" id="4577"/>
    <lineage>
        <taxon>Eukaryota</taxon>
        <taxon>Viridiplantae</taxon>
        <taxon>Streptophyta</taxon>
        <taxon>Embryophyta</taxon>
        <taxon>Tracheophyta</taxon>
        <taxon>Spermatophyta</taxon>
        <taxon>Magnoliopsida</taxon>
        <taxon>Liliopsida</taxon>
        <taxon>Poales</taxon>
        <taxon>Poaceae</taxon>
        <taxon>PACMAD clade</taxon>
        <taxon>Panicoideae</taxon>
        <taxon>Andropogonodae</taxon>
        <taxon>Andropogoneae</taxon>
        <taxon>Tripsacinae</taxon>
        <taxon>Zea</taxon>
    </lineage>
</organism>
<dbReference type="SUPFAM" id="SSF143081">
    <property type="entry name" value="BB1717-like"/>
    <property type="match status" value="1"/>
</dbReference>
<keyword evidence="3" id="KW-0227">DNA damage</keyword>
<evidence type="ECO:0000313" key="9">
    <source>
        <dbReference type="Proteomes" id="UP000251960"/>
    </source>
</evidence>
<keyword evidence="7" id="KW-0456">Lyase</keyword>
<comment type="similarity">
    <text evidence="1">Belongs to the SOS response-associated peptidase family.</text>
</comment>
<dbReference type="Pfam" id="PF02586">
    <property type="entry name" value="SRAP"/>
    <property type="match status" value="1"/>
</dbReference>
<dbReference type="PANTHER" id="PTHR13604:SF0">
    <property type="entry name" value="ABASIC SITE PROCESSING PROTEIN HMCES"/>
    <property type="match status" value="1"/>
</dbReference>
<gene>
    <name evidence="8" type="primary">hmces_1</name>
    <name evidence="8" type="ORF">Zm00014a_019307</name>
</gene>
<evidence type="ECO:0000256" key="2">
    <source>
        <dbReference type="ARBA" id="ARBA00022670"/>
    </source>
</evidence>
<protein>
    <submittedName>
        <fullName evidence="8">Embryonic stem cell-specific 5-hydroxymethylcytosine-binding protein</fullName>
    </submittedName>
</protein>
<keyword evidence="6" id="KW-0238">DNA-binding</keyword>
<sequence>MNTHETPLGPPLGEITHTFTILTTHASTSLNWLHDRMPVILGSKDYVDAWLNDVSVKLEEITAPYEGADLVWYPVTSALGKASFDGPECIKEVKLLFHNMIICFMEVSVTDNLDMMLA</sequence>
<dbReference type="InterPro" id="IPR003738">
    <property type="entry name" value="SRAP"/>
</dbReference>